<dbReference type="PATRIC" id="fig|187330.3.peg.3469"/>
<proteinExistence type="predicted"/>
<dbReference type="STRING" id="187330.AMS58_13350"/>
<dbReference type="EMBL" id="LHPH01000007">
    <property type="protein sequence ID" value="KPH63998.1"/>
    <property type="molecule type" value="Genomic_DNA"/>
</dbReference>
<name>A0A0N0M0F3_9GAMM</name>
<dbReference type="AlphaFoldDB" id="A0A0N0M0F3"/>
<keyword evidence="2" id="KW-1185">Reference proteome</keyword>
<dbReference type="InterPro" id="IPR021559">
    <property type="entry name" value="DUF3019"/>
</dbReference>
<protein>
    <recommendedName>
        <fullName evidence="3">DUF3019 domain-containing protein</fullName>
    </recommendedName>
</protein>
<dbReference type="Pfam" id="PF11456">
    <property type="entry name" value="DUF3019"/>
    <property type="match status" value="1"/>
</dbReference>
<sequence length="119" mass="13859">MTNNAYAANHTLPNENKLLVTPKRCVALRKGQTCYQQVTFKWHQVELGDYCLVELSTLHKLKCWTKINNGEFSFDFQSDKTRHYALRKSKQDSNLATAIITVSWVFESSKRPKSSWKLF</sequence>
<organism evidence="1 2">
    <name type="scientific">Pseudoalteromonas porphyrae</name>
    <dbReference type="NCBI Taxonomy" id="187330"/>
    <lineage>
        <taxon>Bacteria</taxon>
        <taxon>Pseudomonadati</taxon>
        <taxon>Pseudomonadota</taxon>
        <taxon>Gammaproteobacteria</taxon>
        <taxon>Alteromonadales</taxon>
        <taxon>Pseudoalteromonadaceae</taxon>
        <taxon>Pseudoalteromonas</taxon>
    </lineage>
</organism>
<evidence type="ECO:0000313" key="2">
    <source>
        <dbReference type="Proteomes" id="UP000037848"/>
    </source>
</evidence>
<gene>
    <name evidence="1" type="ORF">ADS77_07205</name>
</gene>
<evidence type="ECO:0008006" key="3">
    <source>
        <dbReference type="Google" id="ProtNLM"/>
    </source>
</evidence>
<comment type="caution">
    <text evidence="1">The sequence shown here is derived from an EMBL/GenBank/DDBJ whole genome shotgun (WGS) entry which is preliminary data.</text>
</comment>
<accession>A0A0N0M0F3</accession>
<evidence type="ECO:0000313" key="1">
    <source>
        <dbReference type="EMBL" id="KPH63998.1"/>
    </source>
</evidence>
<dbReference type="Proteomes" id="UP000037848">
    <property type="component" value="Unassembled WGS sequence"/>
</dbReference>
<reference evidence="1 2" key="1">
    <citation type="submission" date="2015-08" db="EMBL/GenBank/DDBJ databases">
        <title>Draft Genome Sequence of Pseudoalteromonas porphyrae UCD-SED14.</title>
        <authorList>
            <person name="Coil D.A."/>
            <person name="Jospin G."/>
            <person name="Lee R.D."/>
            <person name="Eisen J.A."/>
        </authorList>
    </citation>
    <scope>NUCLEOTIDE SEQUENCE [LARGE SCALE GENOMIC DNA]</scope>
    <source>
        <strain evidence="1 2">UCD-SED14</strain>
    </source>
</reference>